<name>A0A0P1ISI0_9RHOB</name>
<evidence type="ECO:0000313" key="4">
    <source>
        <dbReference type="Proteomes" id="UP000051184"/>
    </source>
</evidence>
<accession>A0A0P1ISI0</accession>
<dbReference type="Pfam" id="PF01471">
    <property type="entry name" value="PG_binding_1"/>
    <property type="match status" value="1"/>
</dbReference>
<gene>
    <name evidence="3" type="ORF">TA5114_02230</name>
</gene>
<evidence type="ECO:0000256" key="1">
    <source>
        <dbReference type="SAM" id="SignalP"/>
    </source>
</evidence>
<dbReference type="PROSITE" id="PS51257">
    <property type="entry name" value="PROKAR_LIPOPROTEIN"/>
    <property type="match status" value="1"/>
</dbReference>
<dbReference type="InterPro" id="IPR036365">
    <property type="entry name" value="PGBD-like_sf"/>
</dbReference>
<feature type="domain" description="Peptidoglycan binding-like" evidence="2">
    <location>
        <begin position="115"/>
        <end position="167"/>
    </location>
</feature>
<dbReference type="RefSeq" id="WP_058315309.1">
    <property type="nucleotide sequence ID" value="NZ_CYTO01000009.1"/>
</dbReference>
<dbReference type="EMBL" id="CYUE01000020">
    <property type="protein sequence ID" value="CUK26420.1"/>
    <property type="molecule type" value="Genomic_DNA"/>
</dbReference>
<dbReference type="Gene3D" id="1.10.101.10">
    <property type="entry name" value="PGBD-like superfamily/PGBD"/>
    <property type="match status" value="1"/>
</dbReference>
<dbReference type="InterPro" id="IPR002477">
    <property type="entry name" value="Peptidoglycan-bd-like"/>
</dbReference>
<keyword evidence="1" id="KW-0732">Signal</keyword>
<evidence type="ECO:0000313" key="3">
    <source>
        <dbReference type="EMBL" id="CUK26420.1"/>
    </source>
</evidence>
<protein>
    <submittedName>
        <fullName evidence="3">His-Xaa-Ser repeat protein HxsA</fullName>
    </submittedName>
</protein>
<feature type="chain" id="PRO_5006065564" evidence="1">
    <location>
        <begin position="21"/>
        <end position="181"/>
    </location>
</feature>
<dbReference type="AlphaFoldDB" id="A0A0P1ISI0"/>
<reference evidence="4" key="1">
    <citation type="submission" date="2015-09" db="EMBL/GenBank/DDBJ databases">
        <authorList>
            <person name="Rodrigo-Torres Lidia"/>
            <person name="Arahal R.David."/>
        </authorList>
    </citation>
    <scope>NUCLEOTIDE SEQUENCE [LARGE SCALE GENOMIC DNA]</scope>
    <source>
        <strain evidence="4">CECT 5114</strain>
    </source>
</reference>
<organism evidence="3 4">
    <name type="scientific">Cognatishimia activa</name>
    <dbReference type="NCBI Taxonomy" id="1715691"/>
    <lineage>
        <taxon>Bacteria</taxon>
        <taxon>Pseudomonadati</taxon>
        <taxon>Pseudomonadota</taxon>
        <taxon>Alphaproteobacteria</taxon>
        <taxon>Rhodobacterales</taxon>
        <taxon>Paracoccaceae</taxon>
        <taxon>Cognatishimia</taxon>
    </lineage>
</organism>
<proteinExistence type="predicted"/>
<evidence type="ECO:0000259" key="2">
    <source>
        <dbReference type="Pfam" id="PF01471"/>
    </source>
</evidence>
<dbReference type="SUPFAM" id="SSF47090">
    <property type="entry name" value="PGBD-like"/>
    <property type="match status" value="1"/>
</dbReference>
<sequence>MQHRRALISLAALAVSACTAGGLQSNVDALREPDVFASGGRTPPGAPPGTCWGKSVSPAVVETVTEQILVQPPEVSTDGSVVQPAIYKTETLQRIVKERRETWFEAPCPSVLTEEFIASVQRALQVRKLYRGRISGVMDARTRAAIRRYQAPQGLDSGILALETARQLGLVAVKREQSEDS</sequence>
<keyword evidence="4" id="KW-1185">Reference proteome</keyword>
<dbReference type="OrthoDB" id="7861420at2"/>
<feature type="signal peptide" evidence="1">
    <location>
        <begin position="1"/>
        <end position="20"/>
    </location>
</feature>
<dbReference type="STRING" id="1715691.TA5113_01057"/>
<dbReference type="Proteomes" id="UP000051184">
    <property type="component" value="Unassembled WGS sequence"/>
</dbReference>
<dbReference type="InterPro" id="IPR036366">
    <property type="entry name" value="PGBDSf"/>
</dbReference>